<evidence type="ECO:0000256" key="1">
    <source>
        <dbReference type="ARBA" id="ARBA00022574"/>
    </source>
</evidence>
<dbReference type="InterPro" id="IPR036322">
    <property type="entry name" value="WD40_repeat_dom_sf"/>
</dbReference>
<dbReference type="PROSITE" id="PS00678">
    <property type="entry name" value="WD_REPEATS_1"/>
    <property type="match status" value="1"/>
</dbReference>
<evidence type="ECO:0000313" key="4">
    <source>
        <dbReference type="EMBL" id="QPH06549.1"/>
    </source>
</evidence>
<accession>A0A7S9KV40</accession>
<organism evidence="4 5">
    <name type="scientific">Epichloe festucae (strain Fl1)</name>
    <dbReference type="NCBI Taxonomy" id="877507"/>
    <lineage>
        <taxon>Eukaryota</taxon>
        <taxon>Fungi</taxon>
        <taxon>Dikarya</taxon>
        <taxon>Ascomycota</taxon>
        <taxon>Pezizomycotina</taxon>
        <taxon>Sordariomycetes</taxon>
        <taxon>Hypocreomycetidae</taxon>
        <taxon>Hypocreales</taxon>
        <taxon>Clavicipitaceae</taxon>
        <taxon>Epichloe</taxon>
    </lineage>
</organism>
<evidence type="ECO:0000256" key="3">
    <source>
        <dbReference type="PROSITE-ProRule" id="PRU00221"/>
    </source>
</evidence>
<keyword evidence="2" id="KW-0677">Repeat</keyword>
<sequence>MTGESKLREMVAAHSRQTCFVSLKSEVGNGARILSGSDDCSLRVCDMNEEEQEFIATMKPITSLTVEASPSSSIVYAAMISFAKDKVRKKSGNHKNPITTLKLQPDGGLLASGDQDGNVSVWNVQRRLVLFFSTGSRIMDVTFSPLEPMIYVSSAAGAIRSYDFITQRLRIVQAPNCRSLALSADGEDMYLSNEDGHIGLWSL</sequence>
<proteinExistence type="predicted"/>
<reference evidence="4 5" key="1">
    <citation type="journal article" date="2018" name="PLoS Genet.">
        <title>Repeat elements organise 3D genome structure and mediate transcription in the filamentous fungus Epichloe festucae.</title>
        <authorList>
            <person name="Winter D.J."/>
            <person name="Ganley A.R.D."/>
            <person name="Young C.A."/>
            <person name="Liachko I."/>
            <person name="Schardl C.L."/>
            <person name="Dupont P.Y."/>
            <person name="Berry D."/>
            <person name="Ram A."/>
            <person name="Scott B."/>
            <person name="Cox M.P."/>
        </authorList>
    </citation>
    <scope>NUCLEOTIDE SEQUENCE [LARGE SCALE GENOMIC DNA]</scope>
    <source>
        <strain evidence="4 5">Fl1</strain>
    </source>
</reference>
<protein>
    <submittedName>
        <fullName evidence="4">Uncharacterized protein</fullName>
    </submittedName>
</protein>
<dbReference type="SMART" id="SM00320">
    <property type="entry name" value="WD40"/>
    <property type="match status" value="4"/>
</dbReference>
<evidence type="ECO:0000256" key="2">
    <source>
        <dbReference type="ARBA" id="ARBA00022737"/>
    </source>
</evidence>
<dbReference type="InterPro" id="IPR015943">
    <property type="entry name" value="WD40/YVTN_repeat-like_dom_sf"/>
</dbReference>
<dbReference type="EMBL" id="CP031388">
    <property type="protein sequence ID" value="QPH06549.1"/>
    <property type="molecule type" value="Genomic_DNA"/>
</dbReference>
<dbReference type="AlphaFoldDB" id="A0A7S9KV40"/>
<dbReference type="PANTHER" id="PTHR19848:SF8">
    <property type="entry name" value="F-BOX AND WD REPEAT DOMAIN CONTAINING 7"/>
    <property type="match status" value="1"/>
</dbReference>
<dbReference type="Pfam" id="PF00400">
    <property type="entry name" value="WD40"/>
    <property type="match status" value="1"/>
</dbReference>
<dbReference type="PROSITE" id="PS50082">
    <property type="entry name" value="WD_REPEATS_2"/>
    <property type="match status" value="1"/>
</dbReference>
<dbReference type="InterPro" id="IPR019775">
    <property type="entry name" value="WD40_repeat_CS"/>
</dbReference>
<dbReference type="InterPro" id="IPR001680">
    <property type="entry name" value="WD40_rpt"/>
</dbReference>
<dbReference type="SUPFAM" id="SSF50978">
    <property type="entry name" value="WD40 repeat-like"/>
    <property type="match status" value="1"/>
</dbReference>
<name>A0A7S9KV40_EPIFF</name>
<dbReference type="PROSITE" id="PS50294">
    <property type="entry name" value="WD_REPEATS_REGION"/>
    <property type="match status" value="1"/>
</dbReference>
<keyword evidence="1 3" id="KW-0853">WD repeat</keyword>
<dbReference type="Gene3D" id="2.130.10.10">
    <property type="entry name" value="YVTN repeat-like/Quinoprotein amine dehydrogenase"/>
    <property type="match status" value="1"/>
</dbReference>
<feature type="repeat" description="WD" evidence="3">
    <location>
        <begin position="91"/>
        <end position="125"/>
    </location>
</feature>
<dbReference type="Proteomes" id="UP000594364">
    <property type="component" value="Chromosome 4"/>
</dbReference>
<dbReference type="PANTHER" id="PTHR19848">
    <property type="entry name" value="WD40 REPEAT PROTEIN"/>
    <property type="match status" value="1"/>
</dbReference>
<dbReference type="OrthoDB" id="301502at2759"/>
<gene>
    <name evidence="4" type="ORF">C2857_005089</name>
</gene>
<evidence type="ECO:0000313" key="5">
    <source>
        <dbReference type="Proteomes" id="UP000594364"/>
    </source>
</evidence>
<keyword evidence="5" id="KW-1185">Reference proteome</keyword>